<evidence type="ECO:0000256" key="1">
    <source>
        <dbReference type="SAM" id="MobiDB-lite"/>
    </source>
</evidence>
<evidence type="ECO:0000256" key="2">
    <source>
        <dbReference type="SAM" id="Phobius"/>
    </source>
</evidence>
<evidence type="ECO:0000313" key="4">
    <source>
        <dbReference type="Proteomes" id="UP000246740"/>
    </source>
</evidence>
<name>A0A317XZC2_9BASI</name>
<dbReference type="InParanoid" id="A0A317XZC2"/>
<proteinExistence type="predicted"/>
<feature type="transmembrane region" description="Helical" evidence="2">
    <location>
        <begin position="50"/>
        <end position="71"/>
    </location>
</feature>
<dbReference type="Proteomes" id="UP000246740">
    <property type="component" value="Unassembled WGS sequence"/>
</dbReference>
<feature type="compositionally biased region" description="Low complexity" evidence="1">
    <location>
        <begin position="120"/>
        <end position="149"/>
    </location>
</feature>
<organism evidence="3 4">
    <name type="scientific">Testicularia cyperi</name>
    <dbReference type="NCBI Taxonomy" id="1882483"/>
    <lineage>
        <taxon>Eukaryota</taxon>
        <taxon>Fungi</taxon>
        <taxon>Dikarya</taxon>
        <taxon>Basidiomycota</taxon>
        <taxon>Ustilaginomycotina</taxon>
        <taxon>Ustilaginomycetes</taxon>
        <taxon>Ustilaginales</taxon>
        <taxon>Anthracoideaceae</taxon>
        <taxon>Testicularia</taxon>
    </lineage>
</organism>
<reference evidence="3 4" key="1">
    <citation type="journal article" date="2018" name="Mol. Biol. Evol.">
        <title>Broad Genomic Sampling Reveals a Smut Pathogenic Ancestry of the Fungal Clade Ustilaginomycotina.</title>
        <authorList>
            <person name="Kijpornyongpan T."/>
            <person name="Mondo S.J."/>
            <person name="Barry K."/>
            <person name="Sandor L."/>
            <person name="Lee J."/>
            <person name="Lipzen A."/>
            <person name="Pangilinan J."/>
            <person name="LaButti K."/>
            <person name="Hainaut M."/>
            <person name="Henrissat B."/>
            <person name="Grigoriev I.V."/>
            <person name="Spatafora J.W."/>
            <person name="Aime M.C."/>
        </authorList>
    </citation>
    <scope>NUCLEOTIDE SEQUENCE [LARGE SCALE GENOMIC DNA]</scope>
    <source>
        <strain evidence="3 4">MCA 3645</strain>
    </source>
</reference>
<keyword evidence="2" id="KW-0472">Membrane</keyword>
<keyword evidence="2" id="KW-0812">Transmembrane</keyword>
<sequence>MPSTSARQRNKRALEATGSPSKPLGRSSGSLSSKSRNAAGGDASSRLQSLLYILLATTVLLLGYQIARFYYRSSSSSSNKTSPHDPLAAWTKAKYGAADPLHDSSVLHSPGSFTPENSKAKAVGAAVVSPPSDSQSSLSASSSSSSSSEQEQEQEQTLKEGQMEAQFDEDGNLDMATIQRMLDLLYRPARDGVNSAAHTAGKVLNAMVDDHVLDQAADHAEVDDESAP</sequence>
<protein>
    <submittedName>
        <fullName evidence="3">Uncharacterized protein</fullName>
    </submittedName>
</protein>
<dbReference type="AlphaFoldDB" id="A0A317XZC2"/>
<evidence type="ECO:0000313" key="3">
    <source>
        <dbReference type="EMBL" id="PWZ03637.1"/>
    </source>
</evidence>
<feature type="compositionally biased region" description="Low complexity" evidence="1">
    <location>
        <begin position="19"/>
        <end position="36"/>
    </location>
</feature>
<keyword evidence="4" id="KW-1185">Reference proteome</keyword>
<feature type="region of interest" description="Disordered" evidence="1">
    <location>
        <begin position="1"/>
        <end position="41"/>
    </location>
</feature>
<accession>A0A317XZC2</accession>
<keyword evidence="2" id="KW-1133">Transmembrane helix</keyword>
<dbReference type="EMBL" id="KZ819188">
    <property type="protein sequence ID" value="PWZ03637.1"/>
    <property type="molecule type" value="Genomic_DNA"/>
</dbReference>
<gene>
    <name evidence="3" type="ORF">BCV70DRAFT_197836</name>
</gene>
<dbReference type="OrthoDB" id="2552873at2759"/>
<feature type="region of interest" description="Disordered" evidence="1">
    <location>
        <begin position="101"/>
        <end position="160"/>
    </location>
</feature>